<dbReference type="PANTHER" id="PTHR31351">
    <property type="entry name" value="EXPRESSED PROTEIN"/>
    <property type="match status" value="1"/>
</dbReference>
<organism evidence="4 5">
    <name type="scientific">Striga asiatica</name>
    <name type="common">Asiatic witchweed</name>
    <name type="synonym">Buchnera asiatica</name>
    <dbReference type="NCBI Taxonomy" id="4170"/>
    <lineage>
        <taxon>Eukaryota</taxon>
        <taxon>Viridiplantae</taxon>
        <taxon>Streptophyta</taxon>
        <taxon>Embryophyta</taxon>
        <taxon>Tracheophyta</taxon>
        <taxon>Spermatophyta</taxon>
        <taxon>Magnoliopsida</taxon>
        <taxon>eudicotyledons</taxon>
        <taxon>Gunneridae</taxon>
        <taxon>Pentapetalae</taxon>
        <taxon>asterids</taxon>
        <taxon>lamiids</taxon>
        <taxon>Lamiales</taxon>
        <taxon>Orobanchaceae</taxon>
        <taxon>Buchnereae</taxon>
        <taxon>Striga</taxon>
    </lineage>
</organism>
<dbReference type="PANTHER" id="PTHR31351:SF24">
    <property type="entry name" value="VAN3-BINDING PROTEIN-LIKE"/>
    <property type="match status" value="1"/>
</dbReference>
<dbReference type="OrthoDB" id="1897931at2759"/>
<proteinExistence type="predicted"/>
<evidence type="ECO:0000259" key="3">
    <source>
        <dbReference type="Pfam" id="PF08458"/>
    </source>
</evidence>
<comment type="caution">
    <text evidence="4">The sequence shown here is derived from an EMBL/GenBank/DDBJ whole genome shotgun (WGS) entry which is preliminary data.</text>
</comment>
<dbReference type="Pfam" id="PF08458">
    <property type="entry name" value="PH_2"/>
    <property type="match status" value="1"/>
</dbReference>
<dbReference type="Pfam" id="PF05703">
    <property type="entry name" value="Auxin_canalis"/>
    <property type="match status" value="2"/>
</dbReference>
<dbReference type="InterPro" id="IPR013666">
    <property type="entry name" value="PH_pln"/>
</dbReference>
<feature type="domain" description="VAN3-binding protein-like auxin canalisation" evidence="2">
    <location>
        <begin position="84"/>
        <end position="236"/>
    </location>
</feature>
<name>A0A5A7NYZ4_STRAF</name>
<dbReference type="GO" id="GO:0010087">
    <property type="term" value="P:phloem or xylem histogenesis"/>
    <property type="evidence" value="ECO:0007669"/>
    <property type="project" value="TreeGrafter"/>
</dbReference>
<dbReference type="AlphaFoldDB" id="A0A5A7NYZ4"/>
<dbReference type="EMBL" id="BKCP01000447">
    <property type="protein sequence ID" value="GER25692.1"/>
    <property type="molecule type" value="Genomic_DNA"/>
</dbReference>
<accession>A0A5A7NYZ4</accession>
<reference evidence="5" key="1">
    <citation type="journal article" date="2019" name="Curr. Biol.">
        <title>Genome Sequence of Striga asiatica Provides Insight into the Evolution of Plant Parasitism.</title>
        <authorList>
            <person name="Yoshida S."/>
            <person name="Kim S."/>
            <person name="Wafula E.K."/>
            <person name="Tanskanen J."/>
            <person name="Kim Y.M."/>
            <person name="Honaas L."/>
            <person name="Yang Z."/>
            <person name="Spallek T."/>
            <person name="Conn C.E."/>
            <person name="Ichihashi Y."/>
            <person name="Cheong K."/>
            <person name="Cui S."/>
            <person name="Der J.P."/>
            <person name="Gundlach H."/>
            <person name="Jiao Y."/>
            <person name="Hori C."/>
            <person name="Ishida J.K."/>
            <person name="Kasahara H."/>
            <person name="Kiba T."/>
            <person name="Kim M.S."/>
            <person name="Koo N."/>
            <person name="Laohavisit A."/>
            <person name="Lee Y.H."/>
            <person name="Lumba S."/>
            <person name="McCourt P."/>
            <person name="Mortimer J.C."/>
            <person name="Mutuku J.M."/>
            <person name="Nomura T."/>
            <person name="Sasaki-Sekimoto Y."/>
            <person name="Seto Y."/>
            <person name="Wang Y."/>
            <person name="Wakatake T."/>
            <person name="Sakakibara H."/>
            <person name="Demura T."/>
            <person name="Yamaguchi S."/>
            <person name="Yoneyama K."/>
            <person name="Manabe R.I."/>
            <person name="Nelson D.C."/>
            <person name="Schulman A.H."/>
            <person name="Timko M.P."/>
            <person name="dePamphilis C.W."/>
            <person name="Choi D."/>
            <person name="Shirasu K."/>
        </authorList>
    </citation>
    <scope>NUCLEOTIDE SEQUENCE [LARGE SCALE GENOMIC DNA]</scope>
    <source>
        <strain evidence="5">cv. UVA1</strain>
    </source>
</reference>
<protein>
    <recommendedName>
        <fullName evidence="6">PH domain-containing protein</fullName>
    </recommendedName>
</protein>
<evidence type="ECO:0000313" key="4">
    <source>
        <dbReference type="EMBL" id="GER25692.1"/>
    </source>
</evidence>
<dbReference type="GO" id="GO:0010305">
    <property type="term" value="P:leaf vascular tissue pattern formation"/>
    <property type="evidence" value="ECO:0007669"/>
    <property type="project" value="TreeGrafter"/>
</dbReference>
<evidence type="ECO:0000313" key="5">
    <source>
        <dbReference type="Proteomes" id="UP000325081"/>
    </source>
</evidence>
<sequence length="382" mass="42001">MDSSHFSSYFGLVQGGDEDNQRVELAALPHIPQPQTPKEPMEFLSRSWTFTADQISEALATKNTLPAACQQSDNPENFSQPPNLSGTVTKTSSSGATAMGRFFNHKEGNAMRKKDKARLESAHTHALVSVAGLAAALASFFASADKSKASSPEMNTALASATKLLASYCIELAESGGAHREHVTSVVRSAVQIHTESHLLTLTAAAATALRGEAALKARLPKEAKRSGAAVSPYDKVLAYSPSQATFQSEIEKEDLPCVGDLLQLTQKGLLQWRNVSVYINKACEVTIKLRSKHIGGAFYRKNKCIVYEVIDESDEWPFRKGREYVEVNFGVKTSQGLLEFKCRNKVHKQKWVCAIRKLLERNTKFEEAKDALRKLNINKSI</sequence>
<feature type="region of interest" description="Disordered" evidence="1">
    <location>
        <begin position="68"/>
        <end position="95"/>
    </location>
</feature>
<dbReference type="GO" id="GO:0009734">
    <property type="term" value="P:auxin-activated signaling pathway"/>
    <property type="evidence" value="ECO:0007669"/>
    <property type="project" value="TreeGrafter"/>
</dbReference>
<evidence type="ECO:0008006" key="6">
    <source>
        <dbReference type="Google" id="ProtNLM"/>
    </source>
</evidence>
<dbReference type="InterPro" id="IPR008546">
    <property type="entry name" value="VAN3-bd-like_auxin_canal"/>
</dbReference>
<evidence type="ECO:0000259" key="2">
    <source>
        <dbReference type="Pfam" id="PF05703"/>
    </source>
</evidence>
<gene>
    <name evidence="4" type="ORF">STAS_01287</name>
</gene>
<feature type="domain" description="VAN3-binding protein-like auxin canalisation" evidence="2">
    <location>
        <begin position="34"/>
        <end position="68"/>
    </location>
</feature>
<evidence type="ECO:0000256" key="1">
    <source>
        <dbReference type="SAM" id="MobiDB-lite"/>
    </source>
</evidence>
<keyword evidence="5" id="KW-1185">Reference proteome</keyword>
<dbReference type="InterPro" id="IPR040269">
    <property type="entry name" value="VAB"/>
</dbReference>
<feature type="domain" description="Pleckstrin-like plant" evidence="3">
    <location>
        <begin position="261"/>
        <end position="362"/>
    </location>
</feature>
<dbReference type="Proteomes" id="UP000325081">
    <property type="component" value="Unassembled WGS sequence"/>
</dbReference>